<accession>A0A2V1GUH7</accession>
<sequence>MLVGGLISTQSVRAEWVVKDLSSLLKYFAAIFLLLPLTGCQSVKPTNTSLAKIDQPEVVQAEVALDINRLLDNGISHIPCDNLLMFDVEKSDQGFALRVNLNGLFPIADGPSLAMAYRLADGKAQELWLHTNDPRSMIETDSRYFDRRSGDWVTRVQSKRSSRTYQLSLQQLKTLQQVEQLVAVVELKQGRLTRQCLTQRSVNQQAKLFGLAAGSALLGQSFNQGLQRFINYFVE</sequence>
<organism evidence="1 2">
    <name type="scientific">Pelagibaculum spongiae</name>
    <dbReference type="NCBI Taxonomy" id="2080658"/>
    <lineage>
        <taxon>Bacteria</taxon>
        <taxon>Pseudomonadati</taxon>
        <taxon>Pseudomonadota</taxon>
        <taxon>Gammaproteobacteria</taxon>
        <taxon>Oceanospirillales</taxon>
        <taxon>Pelagibaculum</taxon>
    </lineage>
</organism>
<dbReference type="EMBL" id="QDDL01000008">
    <property type="protein sequence ID" value="PVZ66327.1"/>
    <property type="molecule type" value="Genomic_DNA"/>
</dbReference>
<name>A0A2V1GUH7_9GAMM</name>
<dbReference type="Proteomes" id="UP000244906">
    <property type="component" value="Unassembled WGS sequence"/>
</dbReference>
<evidence type="ECO:0000313" key="1">
    <source>
        <dbReference type="EMBL" id="PVZ66327.1"/>
    </source>
</evidence>
<comment type="caution">
    <text evidence="1">The sequence shown here is derived from an EMBL/GenBank/DDBJ whole genome shotgun (WGS) entry which is preliminary data.</text>
</comment>
<proteinExistence type="predicted"/>
<evidence type="ECO:0000313" key="2">
    <source>
        <dbReference type="Proteomes" id="UP000244906"/>
    </source>
</evidence>
<dbReference type="AlphaFoldDB" id="A0A2V1GUH7"/>
<gene>
    <name evidence="1" type="ORF">DC094_16655</name>
</gene>
<protein>
    <submittedName>
        <fullName evidence="1">Uncharacterized protein</fullName>
    </submittedName>
</protein>
<reference evidence="1 2" key="1">
    <citation type="submission" date="2018-04" db="EMBL/GenBank/DDBJ databases">
        <title>Thalassorhabdus spongiae gen. nov., sp. nov., isolated from a marine sponge in South-West Iceland.</title>
        <authorList>
            <person name="Knobloch S."/>
            <person name="Daussin A."/>
            <person name="Johannsson R."/>
            <person name="Marteinsson V.T."/>
        </authorList>
    </citation>
    <scope>NUCLEOTIDE SEQUENCE [LARGE SCALE GENOMIC DNA]</scope>
    <source>
        <strain evidence="1 2">Hp12</strain>
    </source>
</reference>
<keyword evidence="2" id="KW-1185">Reference proteome</keyword>